<proteinExistence type="predicted"/>
<gene>
    <name evidence="2" type="ORF">PGLA2088_LOCUS15795</name>
</gene>
<name>A0A813J404_POLGL</name>
<sequence>MARRVGAVVLVWFWLPEHLLPTHAEQGSPKSAWLIESQATVESFCRRQHDWAEPMQYSIPTRKWNMYEKLRAKPKTFDFAPLIPGDPSTYAFKEEGPYLEMYGAARYCITKKKGGWDCLRHYEILLAGCVPYFLDLRSLPDATMVYFPKHLVRQLMHLPGVPSEDAVLDALKYRRPILIDYSIFPESEYEVLRSSMLDFVARHLLSRKRATDLRIRHSNVLVRSLDSARTPVDYMRDLLIVGLVERGIHVYTTFNSRYIFDDFPVEERGGLWGFLYERSLPVEAKALVHVLGPGQLPPTESFSYMKTTQDNRGFPLEDEDVYRHHAAEVYLDANDIWAPHPESKPPAQWFRRELFDCQELSQPAGALLAVLDSGVLWECGSDSQSGGYSCPDLLDAARLWQSGLQHVRGLQAYRDGWQNDALHDTLSADIDDFLQTPHVHPDFVDRYRTIASNARQFLDTYRSLVLRTDRTHSAGAVDTAYAFLSGADLVSAQGIPGRSVKVNHSTWLPLAACGARLPSRSESYPWHDVCSWGSSPARGVLSVLTSRALKLCDSGTCADLRDVMWTWMYGIRSLCAVLKNNGLSDGQINLLGLPGVASDAERFLALPAAAQRLTELHRTTRRIRQVLKMVLLTPDVGIISIARSTLFYSARMALGVLGSELLWSCDQSPSTCADLHAAMRTWIAGLEGLGATARALGIRGSAPLHRLQALLGEAQTFLPLLSARATEGQLLAHTLKQDSFLKLYVLLAKSGRWLVEGFLGLHFMYLHADVCVQEDDIICIRVGFPHYFLPSRVAR</sequence>
<feature type="signal peptide" evidence="1">
    <location>
        <begin position="1"/>
        <end position="24"/>
    </location>
</feature>
<dbReference type="AlphaFoldDB" id="A0A813J404"/>
<evidence type="ECO:0000313" key="2">
    <source>
        <dbReference type="EMBL" id="CAE8665027.1"/>
    </source>
</evidence>
<dbReference type="Proteomes" id="UP000626109">
    <property type="component" value="Unassembled WGS sequence"/>
</dbReference>
<organism evidence="2 3">
    <name type="scientific">Polarella glacialis</name>
    <name type="common">Dinoflagellate</name>
    <dbReference type="NCBI Taxonomy" id="89957"/>
    <lineage>
        <taxon>Eukaryota</taxon>
        <taxon>Sar</taxon>
        <taxon>Alveolata</taxon>
        <taxon>Dinophyceae</taxon>
        <taxon>Suessiales</taxon>
        <taxon>Suessiaceae</taxon>
        <taxon>Polarella</taxon>
    </lineage>
</organism>
<keyword evidence="1" id="KW-0732">Signal</keyword>
<accession>A0A813J404</accession>
<comment type="caution">
    <text evidence="2">The sequence shown here is derived from an EMBL/GenBank/DDBJ whole genome shotgun (WGS) entry which is preliminary data.</text>
</comment>
<reference evidence="2" key="1">
    <citation type="submission" date="2021-02" db="EMBL/GenBank/DDBJ databases">
        <authorList>
            <person name="Dougan E. K."/>
            <person name="Rhodes N."/>
            <person name="Thang M."/>
            <person name="Chan C."/>
        </authorList>
    </citation>
    <scope>NUCLEOTIDE SEQUENCE</scope>
</reference>
<protein>
    <submittedName>
        <fullName evidence="2">Uncharacterized protein</fullName>
    </submittedName>
</protein>
<dbReference type="EMBL" id="CAJNNW010019711">
    <property type="protein sequence ID" value="CAE8665027.1"/>
    <property type="molecule type" value="Genomic_DNA"/>
</dbReference>
<evidence type="ECO:0000256" key="1">
    <source>
        <dbReference type="SAM" id="SignalP"/>
    </source>
</evidence>
<feature type="chain" id="PRO_5032682742" evidence="1">
    <location>
        <begin position="25"/>
        <end position="795"/>
    </location>
</feature>
<evidence type="ECO:0000313" key="3">
    <source>
        <dbReference type="Proteomes" id="UP000626109"/>
    </source>
</evidence>